<evidence type="ECO:0000313" key="12">
    <source>
        <dbReference type="Proteomes" id="UP000600449"/>
    </source>
</evidence>
<name>A0A917Q4I6_9HYPH</name>
<dbReference type="Pfam" id="PF04290">
    <property type="entry name" value="DctQ"/>
    <property type="match status" value="1"/>
</dbReference>
<dbReference type="AlphaFoldDB" id="A0A917Q4I6"/>
<dbReference type="RefSeq" id="WP_188909014.1">
    <property type="nucleotide sequence ID" value="NZ_BMMF01000001.1"/>
</dbReference>
<dbReference type="Proteomes" id="UP000600449">
    <property type="component" value="Unassembled WGS sequence"/>
</dbReference>
<feature type="domain" description="Tripartite ATP-independent periplasmic transporters DctQ component" evidence="10">
    <location>
        <begin position="33"/>
        <end position="149"/>
    </location>
</feature>
<evidence type="ECO:0000256" key="6">
    <source>
        <dbReference type="ARBA" id="ARBA00022989"/>
    </source>
</evidence>
<evidence type="ECO:0000256" key="7">
    <source>
        <dbReference type="ARBA" id="ARBA00023136"/>
    </source>
</evidence>
<reference evidence="11 12" key="1">
    <citation type="journal article" date="2014" name="Int. J. Syst. Evol. Microbiol.">
        <title>Complete genome sequence of Corynebacterium casei LMG S-19264T (=DSM 44701T), isolated from a smear-ripened cheese.</title>
        <authorList>
            <consortium name="US DOE Joint Genome Institute (JGI-PGF)"/>
            <person name="Walter F."/>
            <person name="Albersmeier A."/>
            <person name="Kalinowski J."/>
            <person name="Ruckert C."/>
        </authorList>
    </citation>
    <scope>NUCLEOTIDE SEQUENCE [LARGE SCALE GENOMIC DNA]</scope>
    <source>
        <strain evidence="11 12">CGMCC 1.9161</strain>
    </source>
</reference>
<comment type="subunit">
    <text evidence="9">The complex comprises the extracytoplasmic solute receptor protein and the two transmembrane proteins.</text>
</comment>
<evidence type="ECO:0000256" key="1">
    <source>
        <dbReference type="ARBA" id="ARBA00004429"/>
    </source>
</evidence>
<keyword evidence="5 9" id="KW-0812">Transmembrane</keyword>
<organism evidence="11 12">
    <name type="scientific">Salinarimonas ramus</name>
    <dbReference type="NCBI Taxonomy" id="690164"/>
    <lineage>
        <taxon>Bacteria</taxon>
        <taxon>Pseudomonadati</taxon>
        <taxon>Pseudomonadota</taxon>
        <taxon>Alphaproteobacteria</taxon>
        <taxon>Hyphomicrobiales</taxon>
        <taxon>Salinarimonadaceae</taxon>
        <taxon>Salinarimonas</taxon>
    </lineage>
</organism>
<feature type="transmembrane region" description="Helical" evidence="9">
    <location>
        <begin position="21"/>
        <end position="43"/>
    </location>
</feature>
<comment type="similarity">
    <text evidence="8 9">Belongs to the TRAP transporter small permease family.</text>
</comment>
<keyword evidence="4 9" id="KW-0997">Cell inner membrane</keyword>
<evidence type="ECO:0000313" key="11">
    <source>
        <dbReference type="EMBL" id="GGK20715.1"/>
    </source>
</evidence>
<keyword evidence="6 9" id="KW-1133">Transmembrane helix</keyword>
<keyword evidence="7 9" id="KW-0472">Membrane</keyword>
<feature type="transmembrane region" description="Helical" evidence="9">
    <location>
        <begin position="131"/>
        <end position="151"/>
    </location>
</feature>
<dbReference type="GO" id="GO:0015740">
    <property type="term" value="P:C4-dicarboxylate transport"/>
    <property type="evidence" value="ECO:0007669"/>
    <property type="project" value="TreeGrafter"/>
</dbReference>
<evidence type="ECO:0000256" key="5">
    <source>
        <dbReference type="ARBA" id="ARBA00022692"/>
    </source>
</evidence>
<comment type="caution">
    <text evidence="11">The sequence shown here is derived from an EMBL/GenBank/DDBJ whole genome shotgun (WGS) entry which is preliminary data.</text>
</comment>
<evidence type="ECO:0000256" key="4">
    <source>
        <dbReference type="ARBA" id="ARBA00022519"/>
    </source>
</evidence>
<comment type="function">
    <text evidence="9">Part of the tripartite ATP-independent periplasmic (TRAP) transport system.</text>
</comment>
<gene>
    <name evidence="11" type="ORF">GCM10011322_04270</name>
</gene>
<protein>
    <recommendedName>
        <fullName evidence="9">TRAP transporter small permease protein</fullName>
    </recommendedName>
</protein>
<dbReference type="InterPro" id="IPR055348">
    <property type="entry name" value="DctQ"/>
</dbReference>
<feature type="transmembrane region" description="Helical" evidence="9">
    <location>
        <begin position="99"/>
        <end position="119"/>
    </location>
</feature>
<comment type="subcellular location">
    <subcellularLocation>
        <location evidence="1 9">Cell inner membrane</location>
        <topology evidence="1 9">Multi-pass membrane protein</topology>
    </subcellularLocation>
</comment>
<dbReference type="InterPro" id="IPR007387">
    <property type="entry name" value="TRAP_DctQ"/>
</dbReference>
<evidence type="ECO:0000256" key="2">
    <source>
        <dbReference type="ARBA" id="ARBA00022448"/>
    </source>
</evidence>
<dbReference type="GO" id="GO:0022857">
    <property type="term" value="F:transmembrane transporter activity"/>
    <property type="evidence" value="ECO:0007669"/>
    <property type="project" value="UniProtKB-UniRule"/>
</dbReference>
<keyword evidence="12" id="KW-1185">Reference proteome</keyword>
<sequence>MSVGSAISRMLLRVLDVMRRIMQAATVACLAIMVVAITVQVVGRYLLPFPIADAVEISTFAQVWLVLLGAGLACRADALFTVDLLGSRLSPAMERVRRLLVLVAGSVFLGMLLWGSLALLELGARQRAPTLQISMWWIYVSLPIGVSYFWIELAMRCLAPRADATGEGNAR</sequence>
<evidence type="ECO:0000256" key="3">
    <source>
        <dbReference type="ARBA" id="ARBA00022475"/>
    </source>
</evidence>
<keyword evidence="2 9" id="KW-0813">Transport</keyword>
<proteinExistence type="inferred from homology"/>
<dbReference type="GO" id="GO:0005886">
    <property type="term" value="C:plasma membrane"/>
    <property type="evidence" value="ECO:0007669"/>
    <property type="project" value="UniProtKB-SubCell"/>
</dbReference>
<dbReference type="EMBL" id="BMMF01000001">
    <property type="protein sequence ID" value="GGK20715.1"/>
    <property type="molecule type" value="Genomic_DNA"/>
</dbReference>
<dbReference type="PANTHER" id="PTHR35011:SF2">
    <property type="entry name" value="2,3-DIKETO-L-GULONATE TRAP TRANSPORTER SMALL PERMEASE PROTEIN YIAM"/>
    <property type="match status" value="1"/>
</dbReference>
<dbReference type="PANTHER" id="PTHR35011">
    <property type="entry name" value="2,3-DIKETO-L-GULONATE TRAP TRANSPORTER SMALL PERMEASE PROTEIN YIAM"/>
    <property type="match status" value="1"/>
</dbReference>
<accession>A0A917Q4I6</accession>
<feature type="transmembrane region" description="Helical" evidence="9">
    <location>
        <begin position="63"/>
        <end position="87"/>
    </location>
</feature>
<evidence type="ECO:0000259" key="10">
    <source>
        <dbReference type="Pfam" id="PF04290"/>
    </source>
</evidence>
<evidence type="ECO:0000256" key="8">
    <source>
        <dbReference type="ARBA" id="ARBA00038436"/>
    </source>
</evidence>
<keyword evidence="3" id="KW-1003">Cell membrane</keyword>
<evidence type="ECO:0000256" key="9">
    <source>
        <dbReference type="RuleBase" id="RU369079"/>
    </source>
</evidence>